<dbReference type="InterPro" id="IPR050189">
    <property type="entry name" value="MFS_Efflux_Transporters"/>
</dbReference>
<feature type="chain" id="PRO_5039676732" evidence="7">
    <location>
        <begin position="24"/>
        <end position="399"/>
    </location>
</feature>
<evidence type="ECO:0000313" key="10">
    <source>
        <dbReference type="Proteomes" id="UP000198362"/>
    </source>
</evidence>
<protein>
    <submittedName>
        <fullName evidence="9">MFS transporter, DHA1 family, L-arabinose/isopropyl-beta-D-thiogalactopyranoside export protein</fullName>
    </submittedName>
</protein>
<evidence type="ECO:0000256" key="1">
    <source>
        <dbReference type="ARBA" id="ARBA00004651"/>
    </source>
</evidence>
<dbReference type="OrthoDB" id="4335859at2"/>
<dbReference type="PROSITE" id="PS50850">
    <property type="entry name" value="MFS"/>
    <property type="match status" value="1"/>
</dbReference>
<evidence type="ECO:0000313" key="9">
    <source>
        <dbReference type="EMBL" id="SNT63719.1"/>
    </source>
</evidence>
<reference evidence="9 10" key="1">
    <citation type="submission" date="2017-06" db="EMBL/GenBank/DDBJ databases">
        <authorList>
            <person name="Kim H.J."/>
            <person name="Triplett B.A."/>
        </authorList>
    </citation>
    <scope>NUCLEOTIDE SEQUENCE [LARGE SCALE GENOMIC DNA]</scope>
    <source>
        <strain evidence="9 10">CGMCC 4.5593</strain>
    </source>
</reference>
<feature type="transmembrane region" description="Helical" evidence="6">
    <location>
        <begin position="108"/>
        <end position="129"/>
    </location>
</feature>
<dbReference type="RefSeq" id="WP_089254159.1">
    <property type="nucleotide sequence ID" value="NZ_FZPH01000015.1"/>
</dbReference>
<feature type="transmembrane region" description="Helical" evidence="6">
    <location>
        <begin position="167"/>
        <end position="190"/>
    </location>
</feature>
<name>A0A239PBD8_9ACTN</name>
<evidence type="ECO:0000256" key="5">
    <source>
        <dbReference type="ARBA" id="ARBA00023136"/>
    </source>
</evidence>
<evidence type="ECO:0000259" key="8">
    <source>
        <dbReference type="PROSITE" id="PS50850"/>
    </source>
</evidence>
<dbReference type="Proteomes" id="UP000198362">
    <property type="component" value="Unassembled WGS sequence"/>
</dbReference>
<dbReference type="InterPro" id="IPR011701">
    <property type="entry name" value="MFS"/>
</dbReference>
<evidence type="ECO:0000256" key="7">
    <source>
        <dbReference type="SAM" id="SignalP"/>
    </source>
</evidence>
<sequence>MPPQLSPARATATLIALSLAAFAYVTTELAPVGLLTVIAPDLDRSRSEVGLLVTGYAFVVVLMSLPLTGLTRTIPRRRLLAVTFVVFVLATAVSAFATSYWVLAGARLATAATQALFWSVVGPTVTGLFPPDVRGRIVSRFAIGPSLAPVLGVPLATWVGQEAGWRTAFAVLAGLGLVAGAVVTALLPSFPPDAGGAARGTMPDARRFRTLLVLTALGITGAFCAQTYITPFLLDVSGFPESSLSLLLLVGGVAGVCGTIVIGRFIDSRPVAAVTVPLAVVGVTLLLMYALGTVQPVTVVLFAVAGLAFSAFAAMVQGRTLQLAPGNTDLASAASGSAFNLGIAGGSLLGGVLLPAVGPRPLPLVGGLLVLTALGVALLDERRHRTRHDAARPVPVPAG</sequence>
<feature type="signal peptide" evidence="7">
    <location>
        <begin position="1"/>
        <end position="23"/>
    </location>
</feature>
<dbReference type="InterPro" id="IPR020846">
    <property type="entry name" value="MFS_dom"/>
</dbReference>
<feature type="transmembrane region" description="Helical" evidence="6">
    <location>
        <begin position="211"/>
        <end position="234"/>
    </location>
</feature>
<feature type="transmembrane region" description="Helical" evidence="6">
    <location>
        <begin position="297"/>
        <end position="316"/>
    </location>
</feature>
<evidence type="ECO:0000256" key="2">
    <source>
        <dbReference type="ARBA" id="ARBA00022475"/>
    </source>
</evidence>
<evidence type="ECO:0000256" key="6">
    <source>
        <dbReference type="SAM" id="Phobius"/>
    </source>
</evidence>
<dbReference type="InterPro" id="IPR036259">
    <property type="entry name" value="MFS_trans_sf"/>
</dbReference>
<dbReference type="PANTHER" id="PTHR43124">
    <property type="entry name" value="PURINE EFFLUX PUMP PBUE"/>
    <property type="match status" value="1"/>
</dbReference>
<keyword evidence="5 6" id="KW-0472">Membrane</keyword>
<dbReference type="Pfam" id="PF07690">
    <property type="entry name" value="MFS_1"/>
    <property type="match status" value="1"/>
</dbReference>
<keyword evidence="3 6" id="KW-0812">Transmembrane</keyword>
<dbReference type="CDD" id="cd17324">
    <property type="entry name" value="MFS_NepI_like"/>
    <property type="match status" value="1"/>
</dbReference>
<keyword evidence="4 6" id="KW-1133">Transmembrane helix</keyword>
<feature type="transmembrane region" description="Helical" evidence="6">
    <location>
        <begin position="362"/>
        <end position="379"/>
    </location>
</feature>
<dbReference type="SUPFAM" id="SSF103473">
    <property type="entry name" value="MFS general substrate transporter"/>
    <property type="match status" value="1"/>
</dbReference>
<dbReference type="GO" id="GO:0005886">
    <property type="term" value="C:plasma membrane"/>
    <property type="evidence" value="ECO:0007669"/>
    <property type="project" value="UniProtKB-SubCell"/>
</dbReference>
<accession>A0A239PBD8</accession>
<feature type="transmembrane region" description="Helical" evidence="6">
    <location>
        <begin position="141"/>
        <end position="161"/>
    </location>
</feature>
<comment type="subcellular location">
    <subcellularLocation>
        <location evidence="1">Cell membrane</location>
        <topology evidence="1">Multi-pass membrane protein</topology>
    </subcellularLocation>
</comment>
<organism evidence="9 10">
    <name type="scientific">Asanoa hainanensis</name>
    <dbReference type="NCBI Taxonomy" id="560556"/>
    <lineage>
        <taxon>Bacteria</taxon>
        <taxon>Bacillati</taxon>
        <taxon>Actinomycetota</taxon>
        <taxon>Actinomycetes</taxon>
        <taxon>Micromonosporales</taxon>
        <taxon>Micromonosporaceae</taxon>
        <taxon>Asanoa</taxon>
    </lineage>
</organism>
<feature type="transmembrane region" description="Helical" evidence="6">
    <location>
        <begin position="47"/>
        <end position="67"/>
    </location>
</feature>
<feature type="domain" description="Major facilitator superfamily (MFS) profile" evidence="8">
    <location>
        <begin position="13"/>
        <end position="384"/>
    </location>
</feature>
<keyword evidence="2" id="KW-1003">Cell membrane</keyword>
<feature type="transmembrane region" description="Helical" evidence="6">
    <location>
        <begin position="337"/>
        <end position="356"/>
    </location>
</feature>
<proteinExistence type="predicted"/>
<feature type="transmembrane region" description="Helical" evidence="6">
    <location>
        <begin position="271"/>
        <end position="291"/>
    </location>
</feature>
<keyword evidence="7" id="KW-0732">Signal</keyword>
<keyword evidence="10" id="KW-1185">Reference proteome</keyword>
<evidence type="ECO:0000256" key="4">
    <source>
        <dbReference type="ARBA" id="ARBA00022989"/>
    </source>
</evidence>
<feature type="transmembrane region" description="Helical" evidence="6">
    <location>
        <begin position="246"/>
        <end position="266"/>
    </location>
</feature>
<dbReference type="GO" id="GO:0022857">
    <property type="term" value="F:transmembrane transporter activity"/>
    <property type="evidence" value="ECO:0007669"/>
    <property type="project" value="InterPro"/>
</dbReference>
<dbReference type="EMBL" id="FZPH01000015">
    <property type="protein sequence ID" value="SNT63719.1"/>
    <property type="molecule type" value="Genomic_DNA"/>
</dbReference>
<dbReference type="AlphaFoldDB" id="A0A239PBD8"/>
<evidence type="ECO:0000256" key="3">
    <source>
        <dbReference type="ARBA" id="ARBA00022692"/>
    </source>
</evidence>
<dbReference type="Gene3D" id="1.20.1250.20">
    <property type="entry name" value="MFS general substrate transporter like domains"/>
    <property type="match status" value="2"/>
</dbReference>
<feature type="transmembrane region" description="Helical" evidence="6">
    <location>
        <begin position="79"/>
        <end position="102"/>
    </location>
</feature>
<dbReference type="PANTHER" id="PTHR43124:SF4">
    <property type="entry name" value="SUGAR EFFLUX TRANSPORTER"/>
    <property type="match status" value="1"/>
</dbReference>
<gene>
    <name evidence="9" type="ORF">SAMN05421812_115200</name>
</gene>